<evidence type="ECO:0000313" key="2">
    <source>
        <dbReference type="Proteomes" id="UP000290767"/>
    </source>
</evidence>
<dbReference type="RefSeq" id="WP_129418325.1">
    <property type="nucleotide sequence ID" value="NZ_MZMU01000003.1"/>
</dbReference>
<dbReference type="AlphaFoldDB" id="A0A4Q1UDJ1"/>
<proteinExistence type="predicted"/>
<protein>
    <submittedName>
        <fullName evidence="1">Uncharacterized protein</fullName>
    </submittedName>
</protein>
<accession>A0A4Q1UDJ1</accession>
<evidence type="ECO:0000313" key="1">
    <source>
        <dbReference type="EMBL" id="RXT28818.1"/>
    </source>
</evidence>
<dbReference type="Proteomes" id="UP000290767">
    <property type="component" value="Unassembled WGS sequence"/>
</dbReference>
<sequence length="643" mass="67832">MSNFKEAPALKKMRRLGAAPNARQSGDLSIIDAIRAIGGGTILTGPYPDEVGAGTGAAAPALDQDSEIGQQPSTALDILKSTGAQTGQKREHNPLEKLITGEPQTPQEPSIAGDVAASGASGLVRGSVELAGLPVTVGRMTDDMQMGASRYLIDTLESWYRSAKGLPQKTDEERQAFLHPTFDERGPLARAQDSVRGLMDENLYAPKTLPGQYAKTVGEFVPGVLTGGSSNLLTNIGKFAVIPGVASETAGQFTKGTKLEPYARLVGALLGSGIVPAGERLITPLPVSAERQLMNQTLRNEGIELTGGQASGSTILRNAESDLGGAAAKKFSEMQGDQHTHAAVSRAGISADRATPEVMHQALTRIGDDLDALAANNSLIPDPQFANDIATARRNYNSRVGEGARAPVVEDSIIDIARLVNGGQRGETYKATRSRLEEEQAKNWHSREISEALSAIRNAMDDAMERSIATQDPNSLNAWQEAKRQYRNFLDLEKAVAAAGEDAPKGIISPSHLQSAMRPQSPRASAQEDGDFTELVKAGKEVLKPLSSSGGSPVRSFIQKVIPALVSAGAGHKLAGSHGAMLGAIAGGAAPYVAGRILLSSPVRAYLQNQLIQPTRLTSPQVAALAQALLSQQAAQWQQQPNR</sequence>
<reference evidence="1 2" key="1">
    <citation type="submission" date="2017-03" db="EMBL/GenBank/DDBJ databases">
        <authorList>
            <person name="Safronova V.I."/>
            <person name="Sazanova A.L."/>
            <person name="Chirak E.R."/>
        </authorList>
    </citation>
    <scope>NUCLEOTIDE SEQUENCE [LARGE SCALE GENOMIC DNA]</scope>
    <source>
        <strain evidence="1 2">Tri-43</strain>
    </source>
</reference>
<comment type="caution">
    <text evidence="1">The sequence shown here is derived from an EMBL/GenBank/DDBJ whole genome shotgun (WGS) entry which is preliminary data.</text>
</comment>
<organism evidence="1 2">
    <name type="scientific">Rhizobium leguminosarum</name>
    <dbReference type="NCBI Taxonomy" id="384"/>
    <lineage>
        <taxon>Bacteria</taxon>
        <taxon>Pseudomonadati</taxon>
        <taxon>Pseudomonadota</taxon>
        <taxon>Alphaproteobacteria</taxon>
        <taxon>Hyphomicrobiales</taxon>
        <taxon>Rhizobiaceae</taxon>
        <taxon>Rhizobium/Agrobacterium group</taxon>
        <taxon>Rhizobium</taxon>
    </lineage>
</organism>
<name>A0A4Q1UDJ1_RHILE</name>
<gene>
    <name evidence="1" type="ORF">B5P46_08675</name>
</gene>
<dbReference type="EMBL" id="MZMU01000003">
    <property type="protein sequence ID" value="RXT28818.1"/>
    <property type="molecule type" value="Genomic_DNA"/>
</dbReference>